<dbReference type="SMR" id="Q2L6U1"/>
<keyword evidence="1" id="KW-0175">Coiled coil</keyword>
<dbReference type="AlphaFoldDB" id="Q2L6U1"/>
<reference evidence="3 4" key="1">
    <citation type="journal article" date="1998" name="Science">
        <title>Genome sequence of the nematode C. elegans: a platform for investigating biology.</title>
        <authorList>
            <consortium name="The C. elegans sequencing consortium"/>
            <person name="Sulson J.E."/>
            <person name="Waterston R."/>
        </authorList>
    </citation>
    <scope>NUCLEOTIDE SEQUENCE [LARGE SCALE GENOMIC DNA]</scope>
    <source>
        <strain evidence="3 4">Bristol N2</strain>
    </source>
</reference>
<dbReference type="CTD" id="4363006"/>
<dbReference type="AGR" id="WB:WBGene00044707"/>
<dbReference type="PhylomeDB" id="Q2L6U1"/>
<accession>Q2L6U1</accession>
<evidence type="ECO:0000256" key="2">
    <source>
        <dbReference type="SAM" id="Phobius"/>
    </source>
</evidence>
<sequence>MGFYEDFFANTYPLKDYRFTKNMEHQRRSPQETEKYYEEQKKILRNVQHKKLLEKQEANSSALRYALQRFSLEKEHLENSIKKSKNMRNQSEEAYLSELKRQGLEKHAANVKHQETMLRMSCSTELDNRRLQLEHQAERDRINLESEMKKGKLAEAKRNDKLEKHFNDVVQNAKRAGSSLLTAVVCLIELVQNKAGEDSKTIANRQIALSGVKNEFYKLAEASEDISKLQGINCIEDKINKNVAVEIFSEIADARNCMNTFVDSFENEKISFKTLQVFRRRIEVLIALLDFLVEIERKNHAANVINDSEHFAFNNIRRRVPVWKLLSIDMFLYILLIFSTFHFYRYVFLKANIL</sequence>
<dbReference type="WormBase" id="F22G12.7">
    <property type="protein sequence ID" value="CE51807"/>
    <property type="gene ID" value="WBGene00044707"/>
    <property type="gene designation" value="pals-15"/>
</dbReference>
<gene>
    <name evidence="3 5" type="primary">pals-15</name>
    <name evidence="3" type="ORF">CELE_F22G12.7</name>
    <name evidence="5" type="ORF">F22G12.7</name>
</gene>
<dbReference type="FunCoup" id="Q2L6U1">
    <property type="interactions" value="70"/>
</dbReference>
<dbReference type="Proteomes" id="UP000001940">
    <property type="component" value="Chromosome I"/>
</dbReference>
<feature type="transmembrane region" description="Helical" evidence="2">
    <location>
        <begin position="325"/>
        <end position="344"/>
    </location>
</feature>
<keyword evidence="2" id="KW-0812">Transmembrane</keyword>
<evidence type="ECO:0000313" key="4">
    <source>
        <dbReference type="Proteomes" id="UP000001940"/>
    </source>
</evidence>
<dbReference type="RefSeq" id="NP_001334193.1">
    <property type="nucleotide sequence ID" value="NM_001347281.2"/>
</dbReference>
<evidence type="ECO:0000256" key="1">
    <source>
        <dbReference type="SAM" id="Coils"/>
    </source>
</evidence>
<protein>
    <submittedName>
        <fullName evidence="3">DUF4200 domain-containing protein</fullName>
    </submittedName>
</protein>
<keyword evidence="4" id="KW-1185">Reference proteome</keyword>
<keyword evidence="2" id="KW-0472">Membrane</keyword>
<evidence type="ECO:0000313" key="3">
    <source>
        <dbReference type="EMBL" id="CAJ58497.2"/>
    </source>
</evidence>
<dbReference type="HOGENOM" id="CLU_612865_0_0_1"/>
<evidence type="ECO:0000313" key="5">
    <source>
        <dbReference type="WormBase" id="F22G12.7"/>
    </source>
</evidence>
<dbReference type="UCSC" id="F22G12.7">
    <property type="organism name" value="c. elegans"/>
</dbReference>
<keyword evidence="2" id="KW-1133">Transmembrane helix</keyword>
<proteinExistence type="predicted"/>
<dbReference type="EMBL" id="BX284601">
    <property type="protein sequence ID" value="CAJ58497.2"/>
    <property type="molecule type" value="Genomic_DNA"/>
</dbReference>
<organism evidence="3 4">
    <name type="scientific">Caenorhabditis elegans</name>
    <dbReference type="NCBI Taxonomy" id="6239"/>
    <lineage>
        <taxon>Eukaryota</taxon>
        <taxon>Metazoa</taxon>
        <taxon>Ecdysozoa</taxon>
        <taxon>Nematoda</taxon>
        <taxon>Chromadorea</taxon>
        <taxon>Rhabditida</taxon>
        <taxon>Rhabditina</taxon>
        <taxon>Rhabditomorpha</taxon>
        <taxon>Rhabditoidea</taxon>
        <taxon>Rhabditidae</taxon>
        <taxon>Peloderinae</taxon>
        <taxon>Caenorhabditis</taxon>
    </lineage>
</organism>
<name>Q2L6U1_CAEEL</name>
<feature type="coiled-coil region" evidence="1">
    <location>
        <begin position="67"/>
        <end position="94"/>
    </location>
</feature>
<dbReference type="KEGG" id="cel:CELE_F22G12.7"/>
<dbReference type="GeneID" id="4363006"/>
<dbReference type="PaxDb" id="6239-F22G12.7"/>
<dbReference type="InParanoid" id="Q2L6U1"/>
<dbReference type="STRING" id="6239.F22G12.7.1"/>